<keyword evidence="9" id="KW-0234">DNA repair</keyword>
<dbReference type="SMART" id="SM01232">
    <property type="entry name" value="H2TH"/>
    <property type="match status" value="1"/>
</dbReference>
<evidence type="ECO:0000256" key="1">
    <source>
        <dbReference type="ARBA" id="ARBA00009409"/>
    </source>
</evidence>
<dbReference type="PROSITE" id="PS51068">
    <property type="entry name" value="FPG_CAT"/>
    <property type="match status" value="1"/>
</dbReference>
<sequence>MPEGPEIRRAADEVEKAIISLPVSEIWFAFPSLQHYEEVLTGARIKRVDTKGKAMLIRFDNGYTIYSHNQLYGKWYVRSSYNYPSTTRQLRLAIHNEKKSALLYSASDIEVLRDEEVSAHPFVSRVGPDILSEEVTANELLDRFYSKRFYRRKWASLLLDQSFIAGIGNYLRSEILFVAGINPASRPVDCTEEQLKKAAEATISLVKQSYETGGITNDVKLAETLKKKGQKRSEYRHWVFNREGEACRIDGTHILKVQAASRRLYYCPTCQK</sequence>
<dbReference type="SUPFAM" id="SSF57716">
    <property type="entry name" value="Glucocorticoid receptor-like (DNA-binding domain)"/>
    <property type="match status" value="1"/>
</dbReference>
<keyword evidence="3" id="KW-0479">Metal-binding</keyword>
<dbReference type="PANTHER" id="PTHR42697">
    <property type="entry name" value="ENDONUCLEASE 8"/>
    <property type="match status" value="1"/>
</dbReference>
<keyword evidence="12" id="KW-0326">Glycosidase</keyword>
<keyword evidence="11" id="KW-0511">Multifunctional enzyme</keyword>
<comment type="similarity">
    <text evidence="1">Belongs to the FPG family.</text>
</comment>
<proteinExistence type="inferred from homology"/>
<dbReference type="CDD" id="cd08965">
    <property type="entry name" value="EcNei-like_N"/>
    <property type="match status" value="1"/>
</dbReference>
<dbReference type="EC" id="4.2.99.18" evidence="2"/>
<keyword evidence="5" id="KW-0863">Zinc-finger</keyword>
<evidence type="ECO:0000256" key="5">
    <source>
        <dbReference type="ARBA" id="ARBA00022771"/>
    </source>
</evidence>
<dbReference type="Pfam" id="PF01149">
    <property type="entry name" value="Fapy_DNA_glyco"/>
    <property type="match status" value="1"/>
</dbReference>
<dbReference type="InterPro" id="IPR015886">
    <property type="entry name" value="H2TH_FPG"/>
</dbReference>
<dbReference type="InterPro" id="IPR035937">
    <property type="entry name" value="FPG_N"/>
</dbReference>
<keyword evidence="8" id="KW-0238">DNA-binding</keyword>
<feature type="domain" description="FPG-type" evidence="13">
    <location>
        <begin position="238"/>
        <end position="272"/>
    </location>
</feature>
<reference evidence="15 16" key="1">
    <citation type="journal article" date="2015" name="Genome Announc.">
        <title>Complete genome sequences for 35 biothreat assay-relevant bacillus species.</title>
        <authorList>
            <person name="Johnson S.L."/>
            <person name="Daligault H.E."/>
            <person name="Davenport K.W."/>
            <person name="Jaissle J."/>
            <person name="Frey K.G."/>
            <person name="Ladner J.T."/>
            <person name="Broomall S.M."/>
            <person name="Bishop-Lilly K.A."/>
            <person name="Bruce D.C."/>
            <person name="Gibbons H.S."/>
            <person name="Coyne S.R."/>
            <person name="Lo C.C."/>
            <person name="Meincke L."/>
            <person name="Munk A.C."/>
            <person name="Koroleva G.I."/>
            <person name="Rosenzweig C.N."/>
            <person name="Palacios G.F."/>
            <person name="Redden C.L."/>
            <person name="Minogue T.D."/>
            <person name="Chain P.S."/>
        </authorList>
    </citation>
    <scope>NUCLEOTIDE SEQUENCE [LARGE SCALE GENOMIC DNA]</scope>
    <source>
        <strain evidence="16">ATCC 14581 / DSM 32 / JCM 2506 / NBRC 15308 / NCIMB 9376 / NCTC 10342 / NRRL B-14308 / VKM B-512</strain>
    </source>
</reference>
<dbReference type="GO" id="GO:0003684">
    <property type="term" value="F:damaged DNA binding"/>
    <property type="evidence" value="ECO:0007669"/>
    <property type="project" value="InterPro"/>
</dbReference>
<evidence type="ECO:0000256" key="6">
    <source>
        <dbReference type="ARBA" id="ARBA00022801"/>
    </source>
</evidence>
<dbReference type="GO" id="GO:0008270">
    <property type="term" value="F:zinc ion binding"/>
    <property type="evidence" value="ECO:0007669"/>
    <property type="project" value="UniProtKB-KW"/>
</dbReference>
<dbReference type="InterPro" id="IPR044091">
    <property type="entry name" value="EcNei-like_N"/>
</dbReference>
<name>A0A0B6AVX3_PRIM2</name>
<evidence type="ECO:0000256" key="2">
    <source>
        <dbReference type="ARBA" id="ARBA00012720"/>
    </source>
</evidence>
<dbReference type="AlphaFoldDB" id="A0A0B6AVX3"/>
<protein>
    <recommendedName>
        <fullName evidence="2">DNA-(apurinic or apyrimidinic site) lyase</fullName>
        <ecNumber evidence="2">4.2.99.18</ecNumber>
    </recommendedName>
</protein>
<dbReference type="GO" id="GO:0000703">
    <property type="term" value="F:oxidized pyrimidine nucleobase lesion DNA N-glycosylase activity"/>
    <property type="evidence" value="ECO:0007669"/>
    <property type="project" value="InterPro"/>
</dbReference>
<keyword evidence="4" id="KW-0227">DNA damage</keyword>
<evidence type="ECO:0000256" key="7">
    <source>
        <dbReference type="ARBA" id="ARBA00022833"/>
    </source>
</evidence>
<dbReference type="Gene3D" id="3.20.190.10">
    <property type="entry name" value="MutM-like, N-terminal"/>
    <property type="match status" value="1"/>
</dbReference>
<dbReference type="KEGG" id="bmeg:BG04_3172"/>
<dbReference type="SMART" id="SM00898">
    <property type="entry name" value="Fapy_DNA_glyco"/>
    <property type="match status" value="1"/>
</dbReference>
<dbReference type="NCBIfam" id="NF007763">
    <property type="entry name" value="PRK10445.1"/>
    <property type="match status" value="1"/>
</dbReference>
<keyword evidence="6" id="KW-0378">Hydrolase</keyword>
<dbReference type="InterPro" id="IPR000214">
    <property type="entry name" value="Znf_DNA_glyclase/AP_lyase"/>
</dbReference>
<dbReference type="Proteomes" id="UP000031829">
    <property type="component" value="Chromosome"/>
</dbReference>
<evidence type="ECO:0000256" key="3">
    <source>
        <dbReference type="ARBA" id="ARBA00022723"/>
    </source>
</evidence>
<keyword evidence="7" id="KW-0862">Zinc</keyword>
<evidence type="ECO:0000259" key="14">
    <source>
        <dbReference type="PROSITE" id="PS51068"/>
    </source>
</evidence>
<evidence type="ECO:0000256" key="9">
    <source>
        <dbReference type="ARBA" id="ARBA00023204"/>
    </source>
</evidence>
<dbReference type="PANTHER" id="PTHR42697:SF1">
    <property type="entry name" value="ENDONUCLEASE 8"/>
    <property type="match status" value="1"/>
</dbReference>
<gene>
    <name evidence="15" type="ORF">BG04_3172</name>
</gene>
<dbReference type="RefSeq" id="WP_034654108.1">
    <property type="nucleotide sequence ID" value="NZ_BCVB01000007.1"/>
</dbReference>
<dbReference type="PROSITE" id="PS51066">
    <property type="entry name" value="ZF_FPG_2"/>
    <property type="match status" value="1"/>
</dbReference>
<dbReference type="SUPFAM" id="SSF81624">
    <property type="entry name" value="N-terminal domain of MutM-like DNA repair proteins"/>
    <property type="match status" value="1"/>
</dbReference>
<dbReference type="Pfam" id="PF06831">
    <property type="entry name" value="H2TH"/>
    <property type="match status" value="1"/>
</dbReference>
<keyword evidence="10" id="KW-0456">Lyase</keyword>
<accession>A0A0B6AVX3</accession>
<evidence type="ECO:0000259" key="13">
    <source>
        <dbReference type="PROSITE" id="PS51066"/>
    </source>
</evidence>
<dbReference type="GO" id="GO:0140078">
    <property type="term" value="F:class I DNA-(apurinic or apyrimidinic site) endonuclease activity"/>
    <property type="evidence" value="ECO:0007669"/>
    <property type="project" value="UniProtKB-EC"/>
</dbReference>
<evidence type="ECO:0000256" key="12">
    <source>
        <dbReference type="ARBA" id="ARBA00023295"/>
    </source>
</evidence>
<organism evidence="15 16">
    <name type="scientific">Priestia megaterium (strain ATCC 14581 / DSM 32 / CCUG 1817 / JCM 2506 / NBRC 15308 / NCIMB 9376 / NCTC 10342 / NRRL B-14308 / VKM B-512 / Ford 19)</name>
    <name type="common">Bacillus megaterium</name>
    <dbReference type="NCBI Taxonomy" id="1348623"/>
    <lineage>
        <taxon>Bacteria</taxon>
        <taxon>Bacillati</taxon>
        <taxon>Bacillota</taxon>
        <taxon>Bacilli</taxon>
        <taxon>Bacillales</taxon>
        <taxon>Bacillaceae</taxon>
        <taxon>Priestia</taxon>
    </lineage>
</organism>
<feature type="domain" description="Formamidopyrimidine-DNA glycosylase catalytic" evidence="14">
    <location>
        <begin position="2"/>
        <end position="101"/>
    </location>
</feature>
<dbReference type="HOGENOM" id="CLU_038423_2_2_9"/>
<dbReference type="GO" id="GO:0006284">
    <property type="term" value="P:base-excision repair"/>
    <property type="evidence" value="ECO:0007669"/>
    <property type="project" value="InterPro"/>
</dbReference>
<dbReference type="InterPro" id="IPR012319">
    <property type="entry name" value="FPG_cat"/>
</dbReference>
<dbReference type="Gene3D" id="1.10.8.50">
    <property type="match status" value="1"/>
</dbReference>
<evidence type="ECO:0000256" key="4">
    <source>
        <dbReference type="ARBA" id="ARBA00022763"/>
    </source>
</evidence>
<evidence type="ECO:0000313" key="15">
    <source>
        <dbReference type="EMBL" id="AJI25282.1"/>
    </source>
</evidence>
<dbReference type="GeneID" id="93641234"/>
<evidence type="ECO:0000256" key="11">
    <source>
        <dbReference type="ARBA" id="ARBA00023268"/>
    </source>
</evidence>
<evidence type="ECO:0000313" key="16">
    <source>
        <dbReference type="Proteomes" id="UP000031829"/>
    </source>
</evidence>
<dbReference type="InterPro" id="IPR010979">
    <property type="entry name" value="Ribosomal_uS13-like_H2TH"/>
</dbReference>
<evidence type="ECO:0000256" key="10">
    <source>
        <dbReference type="ARBA" id="ARBA00023239"/>
    </source>
</evidence>
<evidence type="ECO:0000256" key="8">
    <source>
        <dbReference type="ARBA" id="ARBA00023125"/>
    </source>
</evidence>
<dbReference type="EMBL" id="CP009920">
    <property type="protein sequence ID" value="AJI25282.1"/>
    <property type="molecule type" value="Genomic_DNA"/>
</dbReference>
<dbReference type="SUPFAM" id="SSF46946">
    <property type="entry name" value="S13-like H2TH domain"/>
    <property type="match status" value="1"/>
</dbReference>